<dbReference type="Pfam" id="PF04313">
    <property type="entry name" value="HSDR_N"/>
    <property type="match status" value="1"/>
</dbReference>
<keyword evidence="8 11" id="KW-0378">Hydrolase</keyword>
<comment type="subunit">
    <text evidence="3 11">The type I restriction/modification system is composed of three polypeptides R, M and S.</text>
</comment>
<dbReference type="CDD" id="cd22332">
    <property type="entry name" value="HsdR_N"/>
    <property type="match status" value="1"/>
</dbReference>
<comment type="function">
    <text evidence="11">Subunit R is required for both nuclease and ATPase activities, but not for modification.</text>
</comment>
<dbReference type="InterPro" id="IPR007409">
    <property type="entry name" value="Restrct_endonuc_type1_HsdR_N"/>
</dbReference>
<sequence>MALITEDHLEQQCLEWFKELGYAYAFAPELAPDGTSPERTDFRQVILTGRLRSALQRLNPEVPASTIESAVLQLANPNVPGLLASNRNFHRWMTQGLPITYMDGNQQVGIRLKVIGFDDPASNDWLVVNQLAIQGTKHNRRPDVVVYVNGLPLAVIELKNPADEKADIWAGFNQLQTYKQDIPDLFTPNVLLVISDGIQARLGALSADRERFQRWRTIEGENHLDPLGNHRDLETLVRGIFDKGRLLEFVRRFCLFEEDGQIIKKIAAYHQFHAVQAAVERVVEASRPDGDKKGGVVWHTQGAGKSIEMACLAGKLLTDPRLENPTLVMVTDRQDLDGQLFGVFAGAGDLLGESPKQADSRQELRDLLGNRPSGGIIFTTIQKFATEPDENKFPALTERHNIVVICDEAHRTQYGFKGRFDTKTGEIKYGLAKALRDALPQATFLAFTGTPISQDDRDTQAVFGHYVSVYDIQQAVEDGATVPIYYESRLAKLALKEPLLPQVDEQVNELFSDEDDIPAAERAKSRWAALEALVGAEPRLKQVAADLIAHFEQRSRTQPGKAMVVAMSRDICARLYEAIVALRPDWHDDDPKKGAIKVVMTASASDEQYLQPHHTTKQQKKDLEKRFKDPADSLKIVLVRDMWLTGFDAPCLATMYVDKPMKGANLAQAIARVNRVFKDKPGGLVVDYIGIAPQLKEALATYTASKGKGAPTIDTSEALRILKEKLQVARDLLHPIDWSGFIDPKTALALLPNCLDHILAISDGKQRYCDTVLAMTKAFALCGTLDEAMELNAEVTFLQAIRAPLVKGDGDGGGDGRAPKNVDFELRQLMSDALVADGITDVFKVAGLEKPDLSILSDQFLAEVSKIPQKNLAVELLQRLLREEVQTRFKTNVVKQKRFSELLQASLNKYANRSIEAAQVIEELIAMAKQFRDEAEKVEAMGLSVAEVAFYDALSNNQSAHDLMGDEVLMKMARELAEKLRGNLSIDWQYKENVRARLRTMIKALLKRYKYPPDQEAAAIDLVLTQAETIGEDWATTQ</sequence>
<dbReference type="Pfam" id="PF22679">
    <property type="entry name" value="T1R_D3-like"/>
    <property type="match status" value="1"/>
</dbReference>
<dbReference type="OrthoDB" id="9758243at2"/>
<dbReference type="RefSeq" id="WP_106502719.1">
    <property type="nucleotide sequence ID" value="NZ_PXXO01000006.1"/>
</dbReference>
<evidence type="ECO:0000256" key="2">
    <source>
        <dbReference type="ARBA" id="ARBA00008598"/>
    </source>
</evidence>
<dbReference type="InterPro" id="IPR040980">
    <property type="entry name" value="SWI2_SNF2"/>
</dbReference>
<dbReference type="EC" id="3.1.21.3" evidence="11"/>
<dbReference type="CDD" id="cd18030">
    <property type="entry name" value="DEXHc_RE_I_HsdR"/>
    <property type="match status" value="1"/>
</dbReference>
<keyword evidence="6 11" id="KW-0680">Restriction system</keyword>
<evidence type="ECO:0000256" key="6">
    <source>
        <dbReference type="ARBA" id="ARBA00022747"/>
    </source>
</evidence>
<dbReference type="InterPro" id="IPR004473">
    <property type="entry name" value="Restrct_endonuc_typeI_HsdR"/>
</dbReference>
<dbReference type="Gene3D" id="3.40.50.300">
    <property type="entry name" value="P-loop containing nucleotide triphosphate hydrolases"/>
    <property type="match status" value="2"/>
</dbReference>
<dbReference type="GO" id="GO:0009307">
    <property type="term" value="P:DNA restriction-modification system"/>
    <property type="evidence" value="ECO:0007669"/>
    <property type="project" value="UniProtKB-KW"/>
</dbReference>
<evidence type="ECO:0000256" key="7">
    <source>
        <dbReference type="ARBA" id="ARBA00022759"/>
    </source>
</evidence>
<dbReference type="Pfam" id="PF18766">
    <property type="entry name" value="SWI2_SNF2"/>
    <property type="match status" value="1"/>
</dbReference>
<dbReference type="GO" id="GO:0004386">
    <property type="term" value="F:helicase activity"/>
    <property type="evidence" value="ECO:0007669"/>
    <property type="project" value="UniProtKB-KW"/>
</dbReference>
<accession>A0A2P7MX18</accession>
<keyword evidence="14" id="KW-1185">Reference proteome</keyword>
<comment type="similarity">
    <text evidence="2 11">Belongs to the HsdR family.</text>
</comment>
<dbReference type="PROSITE" id="PS51192">
    <property type="entry name" value="HELICASE_ATP_BIND_1"/>
    <property type="match status" value="1"/>
</dbReference>
<proteinExistence type="inferred from homology"/>
<dbReference type="InterPro" id="IPR014001">
    <property type="entry name" value="Helicase_ATP-bd"/>
</dbReference>
<evidence type="ECO:0000256" key="11">
    <source>
        <dbReference type="RuleBase" id="RU364115"/>
    </source>
</evidence>
<keyword evidence="10 11" id="KW-0238">DNA-binding</keyword>
<dbReference type="SMART" id="SM00487">
    <property type="entry name" value="DEXDc"/>
    <property type="match status" value="1"/>
</dbReference>
<evidence type="ECO:0000313" key="14">
    <source>
        <dbReference type="Proteomes" id="UP000243002"/>
    </source>
</evidence>
<dbReference type="PANTHER" id="PTHR30195">
    <property type="entry name" value="TYPE I SITE-SPECIFIC DEOXYRIBONUCLEASE PROTEIN SUBUNIT M AND R"/>
    <property type="match status" value="1"/>
</dbReference>
<evidence type="ECO:0000256" key="9">
    <source>
        <dbReference type="ARBA" id="ARBA00022840"/>
    </source>
</evidence>
<feature type="domain" description="Helicase ATP-binding" evidence="12">
    <location>
        <begin position="286"/>
        <end position="469"/>
    </location>
</feature>
<dbReference type="CDD" id="cd18800">
    <property type="entry name" value="SF2_C_EcoR124I-like"/>
    <property type="match status" value="1"/>
</dbReference>
<evidence type="ECO:0000256" key="8">
    <source>
        <dbReference type="ARBA" id="ARBA00022801"/>
    </source>
</evidence>
<evidence type="ECO:0000256" key="10">
    <source>
        <dbReference type="ARBA" id="ARBA00023125"/>
    </source>
</evidence>
<dbReference type="InterPro" id="IPR021810">
    <property type="entry name" value="T1RH-like_C"/>
</dbReference>
<keyword evidence="5 11" id="KW-0547">Nucleotide-binding</keyword>
<dbReference type="PANTHER" id="PTHR30195:SF15">
    <property type="entry name" value="TYPE I RESTRICTION ENZYME HINDI ENDONUCLEASE SUBUNIT"/>
    <property type="match status" value="1"/>
</dbReference>
<dbReference type="GO" id="GO:0009035">
    <property type="term" value="F:type I site-specific deoxyribonuclease activity"/>
    <property type="evidence" value="ECO:0007669"/>
    <property type="project" value="UniProtKB-EC"/>
</dbReference>
<gene>
    <name evidence="13" type="ORF">C7K55_07075</name>
</gene>
<evidence type="ECO:0000256" key="3">
    <source>
        <dbReference type="ARBA" id="ARBA00011296"/>
    </source>
</evidence>
<dbReference type="SUPFAM" id="SSF52540">
    <property type="entry name" value="P-loop containing nucleoside triphosphate hydrolases"/>
    <property type="match status" value="2"/>
</dbReference>
<evidence type="ECO:0000256" key="1">
    <source>
        <dbReference type="ARBA" id="ARBA00000851"/>
    </source>
</evidence>
<keyword evidence="4" id="KW-0540">Nuclease</keyword>
<keyword evidence="7" id="KW-0255">Endonuclease</keyword>
<dbReference type="GO" id="GO:0005524">
    <property type="term" value="F:ATP binding"/>
    <property type="evidence" value="ECO:0007669"/>
    <property type="project" value="UniProtKB-KW"/>
</dbReference>
<dbReference type="NCBIfam" id="TIGR00348">
    <property type="entry name" value="hsdR"/>
    <property type="match status" value="1"/>
</dbReference>
<keyword evidence="9 11" id="KW-0067">ATP-binding</keyword>
<organism evidence="13 14">
    <name type="scientific">Cyanobium usitatum str. Tous</name>
    <dbReference type="NCBI Taxonomy" id="2116684"/>
    <lineage>
        <taxon>Bacteria</taxon>
        <taxon>Bacillati</taxon>
        <taxon>Cyanobacteriota</taxon>
        <taxon>Cyanophyceae</taxon>
        <taxon>Synechococcales</taxon>
        <taxon>Prochlorococcaceae</taxon>
        <taxon>Cyanobium</taxon>
    </lineage>
</organism>
<dbReference type="EMBL" id="PXXO01000006">
    <property type="protein sequence ID" value="PSJ05783.1"/>
    <property type="molecule type" value="Genomic_DNA"/>
</dbReference>
<dbReference type="Gene3D" id="3.90.1570.50">
    <property type="match status" value="1"/>
</dbReference>
<comment type="caution">
    <text evidence="13">The sequence shown here is derived from an EMBL/GenBank/DDBJ whole genome shotgun (WGS) entry which is preliminary data.</text>
</comment>
<evidence type="ECO:0000256" key="5">
    <source>
        <dbReference type="ARBA" id="ARBA00022741"/>
    </source>
</evidence>
<evidence type="ECO:0000256" key="4">
    <source>
        <dbReference type="ARBA" id="ARBA00022722"/>
    </source>
</evidence>
<dbReference type="Proteomes" id="UP000243002">
    <property type="component" value="Unassembled WGS sequence"/>
</dbReference>
<dbReference type="InterPro" id="IPR051268">
    <property type="entry name" value="Type-I_R_enzyme_R_subunit"/>
</dbReference>
<keyword evidence="13" id="KW-0347">Helicase</keyword>
<name>A0A2P7MX18_9CYAN</name>
<dbReference type="InterPro" id="IPR027417">
    <property type="entry name" value="P-loop_NTPase"/>
</dbReference>
<dbReference type="InterPro" id="IPR055180">
    <property type="entry name" value="HsdR_RecA-like_helicase_dom_2"/>
</dbReference>
<reference evidence="13 14" key="1">
    <citation type="journal article" date="2018" name="Environ. Microbiol.">
        <title>Ecological and genomic features of two widespread freshwater picocyanobacteria.</title>
        <authorList>
            <person name="Cabello-Yeves P.J."/>
            <person name="Picazo A."/>
            <person name="Camacho A."/>
            <person name="Callieri C."/>
            <person name="Rosselli R."/>
            <person name="Roda-Garcia J.J."/>
            <person name="Coutinho F.H."/>
            <person name="Rodriguez-Valera F."/>
        </authorList>
    </citation>
    <scope>NUCLEOTIDE SEQUENCE [LARGE SCALE GENOMIC DNA]</scope>
    <source>
        <strain evidence="13 14">Tous</strain>
    </source>
</reference>
<dbReference type="Pfam" id="PF11867">
    <property type="entry name" value="T1RH-like_C"/>
    <property type="match status" value="1"/>
</dbReference>
<comment type="catalytic activity">
    <reaction evidence="1 11">
        <text>Endonucleolytic cleavage of DNA to give random double-stranded fragments with terminal 5'-phosphates, ATP is simultaneously hydrolyzed.</text>
        <dbReference type="EC" id="3.1.21.3"/>
    </reaction>
</comment>
<dbReference type="AlphaFoldDB" id="A0A2P7MX18"/>
<evidence type="ECO:0000313" key="13">
    <source>
        <dbReference type="EMBL" id="PSJ05783.1"/>
    </source>
</evidence>
<evidence type="ECO:0000259" key="12">
    <source>
        <dbReference type="PROSITE" id="PS51192"/>
    </source>
</evidence>
<dbReference type="GO" id="GO:0003677">
    <property type="term" value="F:DNA binding"/>
    <property type="evidence" value="ECO:0007669"/>
    <property type="project" value="UniProtKB-KW"/>
</dbReference>
<protein>
    <recommendedName>
        <fullName evidence="11">Type I restriction enzyme endonuclease subunit</fullName>
        <shortName evidence="11">R protein</shortName>
        <ecNumber evidence="11">3.1.21.3</ecNumber>
    </recommendedName>
</protein>